<dbReference type="Gene3D" id="1.10.630.10">
    <property type="entry name" value="Cytochrome P450"/>
    <property type="match status" value="1"/>
</dbReference>
<reference evidence="8 9" key="1">
    <citation type="submission" date="2016-01" db="EMBL/GenBank/DDBJ databases">
        <title>The new phylogeny of the genus Mycobacterium.</title>
        <authorList>
            <person name="Tarcisio F."/>
            <person name="Conor M."/>
            <person name="Antonella G."/>
            <person name="Elisabetta G."/>
            <person name="Giulia F.S."/>
            <person name="Sara T."/>
            <person name="Anna F."/>
            <person name="Clotilde B."/>
            <person name="Roberto B."/>
            <person name="Veronica D.S."/>
            <person name="Fabio R."/>
            <person name="Monica P."/>
            <person name="Olivier J."/>
            <person name="Enrico T."/>
            <person name="Nicola S."/>
        </authorList>
    </citation>
    <scope>NUCLEOTIDE SEQUENCE [LARGE SCALE GENOMIC DNA]</scope>
    <source>
        <strain evidence="8 9">DSM 44572</strain>
    </source>
</reference>
<comment type="caution">
    <text evidence="8">The sequence shown here is derived from an EMBL/GenBank/DDBJ whole genome shotgun (WGS) entry which is preliminary data.</text>
</comment>
<gene>
    <name evidence="8" type="ORF">AWC19_15405</name>
</gene>
<dbReference type="PROSITE" id="PS00086">
    <property type="entry name" value="CYTOCHROME_P450"/>
    <property type="match status" value="1"/>
</dbReference>
<organism evidence="8 9">
    <name type="scientific">Mycobacterium palustre</name>
    <dbReference type="NCBI Taxonomy" id="153971"/>
    <lineage>
        <taxon>Bacteria</taxon>
        <taxon>Bacillati</taxon>
        <taxon>Actinomycetota</taxon>
        <taxon>Actinomycetes</taxon>
        <taxon>Mycobacteriales</taxon>
        <taxon>Mycobacteriaceae</taxon>
        <taxon>Mycobacterium</taxon>
        <taxon>Mycobacterium simiae complex</taxon>
    </lineage>
</organism>
<evidence type="ECO:0000256" key="2">
    <source>
        <dbReference type="ARBA" id="ARBA00022617"/>
    </source>
</evidence>
<evidence type="ECO:0000256" key="5">
    <source>
        <dbReference type="ARBA" id="ARBA00023004"/>
    </source>
</evidence>
<dbReference type="InterPro" id="IPR036396">
    <property type="entry name" value="Cyt_P450_sf"/>
</dbReference>
<dbReference type="PRINTS" id="PR00359">
    <property type="entry name" value="BP450"/>
</dbReference>
<dbReference type="RefSeq" id="WP_085079852.1">
    <property type="nucleotide sequence ID" value="NZ_LQPJ01000124.1"/>
</dbReference>
<keyword evidence="4 7" id="KW-0560">Oxidoreductase</keyword>
<dbReference type="GO" id="GO:0004497">
    <property type="term" value="F:monooxygenase activity"/>
    <property type="evidence" value="ECO:0007669"/>
    <property type="project" value="UniProtKB-KW"/>
</dbReference>
<evidence type="ECO:0000313" key="8">
    <source>
        <dbReference type="EMBL" id="ORW20478.1"/>
    </source>
</evidence>
<name>A0A1X1ZB00_9MYCO</name>
<dbReference type="GO" id="GO:0005506">
    <property type="term" value="F:iron ion binding"/>
    <property type="evidence" value="ECO:0007669"/>
    <property type="project" value="InterPro"/>
</dbReference>
<keyword evidence="9" id="KW-1185">Reference proteome</keyword>
<dbReference type="InterPro" id="IPR017972">
    <property type="entry name" value="Cyt_P450_CS"/>
</dbReference>
<evidence type="ECO:0000256" key="4">
    <source>
        <dbReference type="ARBA" id="ARBA00023002"/>
    </source>
</evidence>
<dbReference type="OrthoDB" id="3209493at2"/>
<dbReference type="AlphaFoldDB" id="A0A1X1ZB00"/>
<comment type="similarity">
    <text evidence="1 7">Belongs to the cytochrome P450 family.</text>
</comment>
<accession>A0A1X1ZB00</accession>
<keyword evidence="6 7" id="KW-0503">Monooxygenase</keyword>
<evidence type="ECO:0000313" key="9">
    <source>
        <dbReference type="Proteomes" id="UP000193529"/>
    </source>
</evidence>
<protein>
    <submittedName>
        <fullName evidence="8">Cytochrome</fullName>
    </submittedName>
</protein>
<proteinExistence type="inferred from homology"/>
<dbReference type="EMBL" id="LQPJ01000124">
    <property type="protein sequence ID" value="ORW20478.1"/>
    <property type="molecule type" value="Genomic_DNA"/>
</dbReference>
<dbReference type="Pfam" id="PF00067">
    <property type="entry name" value="p450"/>
    <property type="match status" value="2"/>
</dbReference>
<dbReference type="Proteomes" id="UP000193529">
    <property type="component" value="Unassembled WGS sequence"/>
</dbReference>
<keyword evidence="3 7" id="KW-0479">Metal-binding</keyword>
<sequence>MTQFDHHSEDFAQNWREIYASMRNECPVAHSDQHGGFYVLTRYDDAKRVLRESDTFVCGRDLTFGDTVVKGGVTVPTNPVRMGMMEMDPPQSQAYRQVLAPWLSRKAVEHYRPRMQEIVSWIVDRVVEAGELDFVDDIANPLPAMVSLDYFGLSLEKWSDYATILHKAVYREPGSARDLAGLLDDLRATVKARRATAHTPPTNLTEALLNAEVEGVPIDDETVTEMVFMLLNGGVDTSTALIASMFLYLDEHPDQRARLQADPGLIPAAIDEMLRYFTPGPGVARTVARPVDINDQHLEPGDRVWLALGSANADPATFTDPERINFDRDRGSTHLAFGFGMHRCLGAFLAPVEIAILLEEVLRRLPDYRIDRDRVRHYPTIPLVNGYLAMPATFTPGPRVLSGYAEALPIRLEPEVVGRG</sequence>
<dbReference type="InterPro" id="IPR001128">
    <property type="entry name" value="Cyt_P450"/>
</dbReference>
<evidence type="ECO:0000256" key="7">
    <source>
        <dbReference type="RuleBase" id="RU000461"/>
    </source>
</evidence>
<dbReference type="GO" id="GO:0020037">
    <property type="term" value="F:heme binding"/>
    <property type="evidence" value="ECO:0007669"/>
    <property type="project" value="InterPro"/>
</dbReference>
<dbReference type="SUPFAM" id="SSF48264">
    <property type="entry name" value="Cytochrome P450"/>
    <property type="match status" value="1"/>
</dbReference>
<dbReference type="GO" id="GO:0016705">
    <property type="term" value="F:oxidoreductase activity, acting on paired donors, with incorporation or reduction of molecular oxygen"/>
    <property type="evidence" value="ECO:0007669"/>
    <property type="project" value="InterPro"/>
</dbReference>
<keyword evidence="5 7" id="KW-0408">Iron</keyword>
<dbReference type="PANTHER" id="PTHR46696">
    <property type="entry name" value="P450, PUTATIVE (EUROFUNG)-RELATED"/>
    <property type="match status" value="1"/>
</dbReference>
<keyword evidence="2 7" id="KW-0349">Heme</keyword>
<evidence type="ECO:0000256" key="3">
    <source>
        <dbReference type="ARBA" id="ARBA00022723"/>
    </source>
</evidence>
<dbReference type="STRING" id="153971.AWC19_15405"/>
<evidence type="ECO:0000256" key="6">
    <source>
        <dbReference type="ARBA" id="ARBA00023033"/>
    </source>
</evidence>
<evidence type="ECO:0000256" key="1">
    <source>
        <dbReference type="ARBA" id="ARBA00010617"/>
    </source>
</evidence>
<dbReference type="PANTHER" id="PTHR46696:SF6">
    <property type="entry name" value="P450, PUTATIVE (EUROFUNG)-RELATED"/>
    <property type="match status" value="1"/>
</dbReference>
<dbReference type="InterPro" id="IPR002397">
    <property type="entry name" value="Cyt_P450_B"/>
</dbReference>